<keyword evidence="2" id="KW-1185">Reference proteome</keyword>
<dbReference type="EMBL" id="MCFA01000016">
    <property type="protein sequence ID" value="ORY16765.1"/>
    <property type="molecule type" value="Genomic_DNA"/>
</dbReference>
<reference evidence="1 2" key="1">
    <citation type="submission" date="2016-07" db="EMBL/GenBank/DDBJ databases">
        <title>Pervasive Adenine N6-methylation of Active Genes in Fungi.</title>
        <authorList>
            <consortium name="DOE Joint Genome Institute"/>
            <person name="Mondo S.J."/>
            <person name="Dannebaum R.O."/>
            <person name="Kuo R.C."/>
            <person name="Labutti K."/>
            <person name="Haridas S."/>
            <person name="Kuo A."/>
            <person name="Salamov A."/>
            <person name="Ahrendt S.R."/>
            <person name="Lipzen A."/>
            <person name="Sullivan W."/>
            <person name="Andreopoulos W.B."/>
            <person name="Clum A."/>
            <person name="Lindquist E."/>
            <person name="Daum C."/>
            <person name="Ramamoorthy G.K."/>
            <person name="Gryganskyi A."/>
            <person name="Culley D."/>
            <person name="Magnuson J.K."/>
            <person name="James T.Y."/>
            <person name="O'Malley M.A."/>
            <person name="Stajich J.E."/>
            <person name="Spatafora J.W."/>
            <person name="Visel A."/>
            <person name="Grigoriev I.V."/>
        </authorList>
    </citation>
    <scope>NUCLEOTIDE SEQUENCE [LARGE SCALE GENOMIC DNA]</scope>
    <source>
        <strain evidence="1 2">CBS 115471</strain>
    </source>
</reference>
<protein>
    <submittedName>
        <fullName evidence="1">Uncharacterized protein</fullName>
    </submittedName>
</protein>
<dbReference type="AlphaFoldDB" id="A0A1Y2A423"/>
<accession>A0A1Y2A423</accession>
<sequence length="58" mass="6588">MTLANLVADGRAGWSVQNWEPSVDEVRRIGGLRMECWELINGGTVGEKSARRRNERIF</sequence>
<gene>
    <name evidence="1" type="ORF">BCR34DRAFT_556576</name>
</gene>
<evidence type="ECO:0000313" key="2">
    <source>
        <dbReference type="Proteomes" id="UP000193144"/>
    </source>
</evidence>
<evidence type="ECO:0000313" key="1">
    <source>
        <dbReference type="EMBL" id="ORY16765.1"/>
    </source>
</evidence>
<comment type="caution">
    <text evidence="1">The sequence shown here is derived from an EMBL/GenBank/DDBJ whole genome shotgun (WGS) entry which is preliminary data.</text>
</comment>
<name>A0A1Y2A423_9PLEO</name>
<organism evidence="1 2">
    <name type="scientific">Clohesyomyces aquaticus</name>
    <dbReference type="NCBI Taxonomy" id="1231657"/>
    <lineage>
        <taxon>Eukaryota</taxon>
        <taxon>Fungi</taxon>
        <taxon>Dikarya</taxon>
        <taxon>Ascomycota</taxon>
        <taxon>Pezizomycotina</taxon>
        <taxon>Dothideomycetes</taxon>
        <taxon>Pleosporomycetidae</taxon>
        <taxon>Pleosporales</taxon>
        <taxon>Lindgomycetaceae</taxon>
        <taxon>Clohesyomyces</taxon>
    </lineage>
</organism>
<dbReference type="Proteomes" id="UP000193144">
    <property type="component" value="Unassembled WGS sequence"/>
</dbReference>
<proteinExistence type="predicted"/>